<dbReference type="InterPro" id="IPR012674">
    <property type="entry name" value="Calycin"/>
</dbReference>
<dbReference type="AlphaFoldDB" id="A0A0C9R6A5"/>
<dbReference type="GO" id="GO:0043176">
    <property type="term" value="F:amine binding"/>
    <property type="evidence" value="ECO:0007669"/>
    <property type="project" value="InterPro"/>
</dbReference>
<proteinExistence type="evidence at transcript level"/>
<organism evidence="2">
    <name type="scientific">Amblyomma americanum</name>
    <name type="common">Lone star tick</name>
    <dbReference type="NCBI Taxonomy" id="6943"/>
    <lineage>
        <taxon>Eukaryota</taxon>
        <taxon>Metazoa</taxon>
        <taxon>Ecdysozoa</taxon>
        <taxon>Arthropoda</taxon>
        <taxon>Chelicerata</taxon>
        <taxon>Arachnida</taxon>
        <taxon>Acari</taxon>
        <taxon>Parasitiformes</taxon>
        <taxon>Ixodida</taxon>
        <taxon>Ixodoidea</taxon>
        <taxon>Ixodidae</taxon>
        <taxon>Amblyomminae</taxon>
        <taxon>Amblyomma</taxon>
    </lineage>
</organism>
<feature type="chain" id="PRO_5002211797" evidence="1">
    <location>
        <begin position="26"/>
        <end position="204"/>
    </location>
</feature>
<accession>A0A0C9R6A5</accession>
<dbReference type="SUPFAM" id="SSF50814">
    <property type="entry name" value="Lipocalins"/>
    <property type="match status" value="1"/>
</dbReference>
<dbReference type="InterPro" id="IPR002970">
    <property type="entry name" value="Tick_his-bd"/>
</dbReference>
<dbReference type="EMBL" id="GBZX01000240">
    <property type="protein sequence ID" value="JAG92500.1"/>
    <property type="molecule type" value="mRNA"/>
</dbReference>
<reference evidence="2" key="1">
    <citation type="journal article" date="2015" name="PLoS ONE">
        <title>An Insight into the Sialome of the Lone Star Tick, Amblyomma americanum, with a Glimpse on Its Time Dependent Gene Expression.</title>
        <authorList>
            <person name="Karim S."/>
            <person name="Ribeiro J.M."/>
        </authorList>
    </citation>
    <scope>NUCLEOTIDE SEQUENCE</scope>
    <source>
        <tissue evidence="2">Salivary gland</tissue>
    </source>
</reference>
<protein>
    <submittedName>
        <fullName evidence="2">Putative lipocalin-2 1</fullName>
    </submittedName>
</protein>
<dbReference type="Pfam" id="PF02098">
    <property type="entry name" value="His_binding"/>
    <property type="match status" value="1"/>
</dbReference>
<sequence>MNFCILSLAALFNLFLSFIDYPVCAEPPNDNCQRNVSAAQDIFKALNITDTYWLYAVNFNRSHTKSRSCTLFNVSHLHKTGMNYSSHYMENGTWWKTEYIGKFYNSHVDNHSECGGGLYNSFQASETAETWHPRNYTLVFSDYENCSVLSLPGIWGGIWCMALLTTPAACTGMPTKCCEAFSDACNDTGIYEVVFDTYCPNLVK</sequence>
<evidence type="ECO:0000313" key="2">
    <source>
        <dbReference type="EMBL" id="JAG92500.1"/>
    </source>
</evidence>
<keyword evidence="1" id="KW-0732">Signal</keyword>
<dbReference type="GO" id="GO:0030682">
    <property type="term" value="P:symbiont-mediated perturbation of host defenses"/>
    <property type="evidence" value="ECO:0007669"/>
    <property type="project" value="InterPro"/>
</dbReference>
<name>A0A0C9R6A5_AMBAM</name>
<feature type="signal peptide" evidence="1">
    <location>
        <begin position="1"/>
        <end position="25"/>
    </location>
</feature>
<dbReference type="Gene3D" id="2.40.128.20">
    <property type="match status" value="1"/>
</dbReference>
<evidence type="ECO:0000256" key="1">
    <source>
        <dbReference type="SAM" id="SignalP"/>
    </source>
</evidence>